<organism evidence="2 3">
    <name type="scientific">Helicobacter marmotae</name>
    <dbReference type="NCBI Taxonomy" id="152490"/>
    <lineage>
        <taxon>Bacteria</taxon>
        <taxon>Pseudomonadati</taxon>
        <taxon>Campylobacterota</taxon>
        <taxon>Epsilonproteobacteria</taxon>
        <taxon>Campylobacterales</taxon>
        <taxon>Helicobacteraceae</taxon>
        <taxon>Helicobacter</taxon>
    </lineage>
</organism>
<dbReference type="Proteomes" id="UP000256599">
    <property type="component" value="Unassembled WGS sequence"/>
</dbReference>
<keyword evidence="3" id="KW-1185">Reference proteome</keyword>
<evidence type="ECO:0000313" key="2">
    <source>
        <dbReference type="EMBL" id="RDU60044.1"/>
    </source>
</evidence>
<dbReference type="AlphaFoldDB" id="A0A3D8I5K6"/>
<name>A0A3D8I5K6_9HELI</name>
<gene>
    <name evidence="2" type="ORF">CQA63_04650</name>
</gene>
<evidence type="ECO:0000313" key="3">
    <source>
        <dbReference type="Proteomes" id="UP000256599"/>
    </source>
</evidence>
<comment type="caution">
    <text evidence="2">The sequence shown here is derived from an EMBL/GenBank/DDBJ whole genome shotgun (WGS) entry which is preliminary data.</text>
</comment>
<proteinExistence type="predicted"/>
<dbReference type="Gene3D" id="3.10.28.20">
    <property type="entry name" value="Acetamidase/Formamidase-like domains"/>
    <property type="match status" value="1"/>
</dbReference>
<dbReference type="Pfam" id="PF02169">
    <property type="entry name" value="LPP20"/>
    <property type="match status" value="1"/>
</dbReference>
<protein>
    <recommendedName>
        <fullName evidence="1">Lipoprotein LPP20-like domain-containing protein</fullName>
    </recommendedName>
</protein>
<reference evidence="2 3" key="1">
    <citation type="submission" date="2018-04" db="EMBL/GenBank/DDBJ databases">
        <title>Novel Campyloabacter and Helicobacter Species and Strains.</title>
        <authorList>
            <person name="Mannion A.J."/>
            <person name="Shen Z."/>
            <person name="Fox J.G."/>
        </authorList>
    </citation>
    <scope>NUCLEOTIDE SEQUENCE [LARGE SCALE GENOMIC DNA]</scope>
    <source>
        <strain evidence="2 3">MIT 98-6070</strain>
    </source>
</reference>
<dbReference type="Gene3D" id="3.30.160.710">
    <property type="match status" value="1"/>
</dbReference>
<dbReference type="InterPro" id="IPR024952">
    <property type="entry name" value="LPP20-like_dom"/>
</dbReference>
<feature type="domain" description="Lipoprotein LPP20-like" evidence="1">
    <location>
        <begin position="28"/>
        <end position="122"/>
    </location>
</feature>
<dbReference type="EMBL" id="NXLR01000006">
    <property type="protein sequence ID" value="RDU60044.1"/>
    <property type="molecule type" value="Genomic_DNA"/>
</dbReference>
<accession>A0A3D8I5K6</accession>
<evidence type="ECO:0000259" key="1">
    <source>
        <dbReference type="Pfam" id="PF02169"/>
    </source>
</evidence>
<dbReference type="RefSeq" id="WP_104700230.1">
    <property type="nucleotide sequence ID" value="NZ_FZPP01000022.1"/>
</dbReference>
<dbReference type="OrthoDB" id="5320904at2"/>
<sequence length="303" mass="34569">MLPLRVIFLIGLIALCGGCFKQTLATHPSWYAQESINKNMLVGFGNAKTLEAAKANALNDIITQLNVEVRSQFSQQTQRQDSQLKHTSSSDIMLKSADIQLNNIEYVKSTFWDNQFYVQAEVSKATLIAEFQKAFNNTYATLHSINPNKCPTLSIKEKTQLEQTLQKLSLYNTLLQTLGSKARAFDEFESILYANMPLPSAKLSIKSNQAYEKITNDLRKELGYFYRLENNASHTLQTEVSFKHIKPNHTKIDILFNIFDCHSNPIFSTNVSYEASNREDSLSFASQRVSVQLYKKIQEWIEN</sequence>
<dbReference type="Gene3D" id="6.10.140.1870">
    <property type="match status" value="1"/>
</dbReference>